<feature type="region of interest" description="Disordered" evidence="1">
    <location>
        <begin position="98"/>
        <end position="118"/>
    </location>
</feature>
<sequence>MPIRIDSSGGETPPIKPGTNAHELLTVLLDHPDMGFSPKELAELTDVPHSSVYKTLSRLHERGLVRKVDSYWAVAEDVAASEIANVVSLQQIEAEYGEDAYGTDDEWADDAPNLGENA</sequence>
<dbReference type="GO" id="GO:0003700">
    <property type="term" value="F:DNA-binding transcription factor activity"/>
    <property type="evidence" value="ECO:0007669"/>
    <property type="project" value="InterPro"/>
</dbReference>
<dbReference type="GeneID" id="68859589"/>
<dbReference type="InterPro" id="IPR036390">
    <property type="entry name" value="WH_DNA-bd_sf"/>
</dbReference>
<dbReference type="Proteomes" id="UP000663305">
    <property type="component" value="Chromosome"/>
</dbReference>
<reference evidence="3" key="1">
    <citation type="submission" date="2020-11" db="EMBL/GenBank/DDBJ databases">
        <title>Carbohydrate-dependent, anaerobic sulfur respiration: A novel catabolism in halophilic archaea.</title>
        <authorList>
            <person name="Sorokin D.Y."/>
            <person name="Messina E."/>
            <person name="Smedile F."/>
            <person name="La Cono V."/>
            <person name="Hallsworth J.E."/>
            <person name="Yakimov M.M."/>
        </authorList>
    </citation>
    <scope>NUCLEOTIDE SEQUENCE</scope>
    <source>
        <strain evidence="3">HSR-Bgl</strain>
    </source>
</reference>
<proteinExistence type="predicted"/>
<dbReference type="EMBL" id="CP064789">
    <property type="protein sequence ID" value="QSG10501.1"/>
    <property type="molecule type" value="Genomic_DNA"/>
</dbReference>
<evidence type="ECO:0000313" key="3">
    <source>
        <dbReference type="EMBL" id="QSG10501.1"/>
    </source>
</evidence>
<evidence type="ECO:0000259" key="2">
    <source>
        <dbReference type="Pfam" id="PF12802"/>
    </source>
</evidence>
<name>A0A897NDP0_9EURY</name>
<protein>
    <submittedName>
        <fullName evidence="3">Transcriptional regulator, TrmB family</fullName>
    </submittedName>
</protein>
<feature type="compositionally biased region" description="Acidic residues" evidence="1">
    <location>
        <begin position="98"/>
        <end position="109"/>
    </location>
</feature>
<dbReference type="Pfam" id="PF12802">
    <property type="entry name" value="MarR_2"/>
    <property type="match status" value="1"/>
</dbReference>
<gene>
    <name evidence="3" type="ORF">HSBGL_0055</name>
</gene>
<dbReference type="AlphaFoldDB" id="A0A897NDP0"/>
<dbReference type="InterPro" id="IPR000835">
    <property type="entry name" value="HTH_MarR-typ"/>
</dbReference>
<accession>A0A897NDP0</accession>
<evidence type="ECO:0000256" key="1">
    <source>
        <dbReference type="SAM" id="MobiDB-lite"/>
    </source>
</evidence>
<feature type="domain" description="HTH marR-type" evidence="2">
    <location>
        <begin position="21"/>
        <end position="70"/>
    </location>
</feature>
<evidence type="ECO:0000313" key="4">
    <source>
        <dbReference type="Proteomes" id="UP000663305"/>
    </source>
</evidence>
<dbReference type="RefSeq" id="WP_229125151.1">
    <property type="nucleotide sequence ID" value="NZ_CP064789.1"/>
</dbReference>
<dbReference type="Gene3D" id="1.10.10.10">
    <property type="entry name" value="Winged helix-like DNA-binding domain superfamily/Winged helix DNA-binding domain"/>
    <property type="match status" value="1"/>
</dbReference>
<organism evidence="3 4">
    <name type="scientific">Halapricum desulfuricans</name>
    <dbReference type="NCBI Taxonomy" id="2841257"/>
    <lineage>
        <taxon>Archaea</taxon>
        <taxon>Methanobacteriati</taxon>
        <taxon>Methanobacteriota</taxon>
        <taxon>Stenosarchaea group</taxon>
        <taxon>Halobacteria</taxon>
        <taxon>Halobacteriales</taxon>
        <taxon>Haloarculaceae</taxon>
        <taxon>Halapricum</taxon>
    </lineage>
</organism>
<dbReference type="InterPro" id="IPR036388">
    <property type="entry name" value="WH-like_DNA-bd_sf"/>
</dbReference>
<dbReference type="SUPFAM" id="SSF46785">
    <property type="entry name" value="Winged helix' DNA-binding domain"/>
    <property type="match status" value="1"/>
</dbReference>